<evidence type="ECO:0000313" key="3">
    <source>
        <dbReference type="Proteomes" id="UP000837857"/>
    </source>
</evidence>
<gene>
    <name evidence="2" type="ORF">IPOD504_LOCUS17021</name>
</gene>
<proteinExistence type="predicted"/>
<accession>A0ABN8J9C5</accession>
<evidence type="ECO:0000313" key="2">
    <source>
        <dbReference type="EMBL" id="CAH2075847.1"/>
    </source>
</evidence>
<feature type="non-terminal residue" evidence="2">
    <location>
        <position position="1"/>
    </location>
</feature>
<evidence type="ECO:0008006" key="4">
    <source>
        <dbReference type="Google" id="ProtNLM"/>
    </source>
</evidence>
<organism evidence="2 3">
    <name type="scientific">Iphiclides podalirius</name>
    <name type="common">scarce swallowtail</name>
    <dbReference type="NCBI Taxonomy" id="110791"/>
    <lineage>
        <taxon>Eukaryota</taxon>
        <taxon>Metazoa</taxon>
        <taxon>Ecdysozoa</taxon>
        <taxon>Arthropoda</taxon>
        <taxon>Hexapoda</taxon>
        <taxon>Insecta</taxon>
        <taxon>Pterygota</taxon>
        <taxon>Neoptera</taxon>
        <taxon>Endopterygota</taxon>
        <taxon>Lepidoptera</taxon>
        <taxon>Glossata</taxon>
        <taxon>Ditrysia</taxon>
        <taxon>Papilionoidea</taxon>
        <taxon>Papilionidae</taxon>
        <taxon>Papilioninae</taxon>
        <taxon>Iphiclides</taxon>
    </lineage>
</organism>
<name>A0ABN8J9C5_9NEOP</name>
<feature type="region of interest" description="Disordered" evidence="1">
    <location>
        <begin position="1"/>
        <end position="35"/>
    </location>
</feature>
<reference evidence="2" key="1">
    <citation type="submission" date="2022-03" db="EMBL/GenBank/DDBJ databases">
        <authorList>
            <person name="Martin H S."/>
        </authorList>
    </citation>
    <scope>NUCLEOTIDE SEQUENCE</scope>
</reference>
<evidence type="ECO:0000256" key="1">
    <source>
        <dbReference type="SAM" id="MobiDB-lite"/>
    </source>
</evidence>
<keyword evidence="3" id="KW-1185">Reference proteome</keyword>
<sequence>MRADAQKSAADGGRAPAGKNTTARSRSLIEKGSRSTRLVRCVSANRGTLERNSDGQRVTGLRRGRGLYSGRVPARPHWPFIDTTTALRLDF</sequence>
<dbReference type="Proteomes" id="UP000837857">
    <property type="component" value="Chromosome 9"/>
</dbReference>
<protein>
    <recommendedName>
        <fullName evidence="4">Ribosomal protein L2</fullName>
    </recommendedName>
</protein>
<dbReference type="EMBL" id="OW152821">
    <property type="protein sequence ID" value="CAH2075847.1"/>
    <property type="molecule type" value="Genomic_DNA"/>
</dbReference>